<keyword evidence="1" id="KW-0328">Glycosyltransferase</keyword>
<dbReference type="OrthoDB" id="2014825at2759"/>
<keyword evidence="5" id="KW-1185">Reference proteome</keyword>
<dbReference type="GO" id="GO:0006487">
    <property type="term" value="P:protein N-linked glycosylation"/>
    <property type="evidence" value="ECO:0007669"/>
    <property type="project" value="TreeGrafter"/>
</dbReference>
<sequence length="236" mass="26718">MTRKGVSKEDLVEAPKVHWQRIRSRQAWRAQEEALKEYGVDTFGALSVMARLLWKNLTPWLQEDVRKALERPDLDVFRRKPFVGLHVRRGDKVSQGEAQKVETKEYLSAAARFFDNEASQDKQDMKAIWVASDDHNVVEEVRSIARQYFPNVLDEDIVWVSGGARGGAVTTHTKSEGYQGFVMVFADLKMLAAGSVFVGTYTSNVSRLVALLREGIHGHARDSCISLDKTEFGLQY</sequence>
<evidence type="ECO:0000256" key="1">
    <source>
        <dbReference type="ARBA" id="ARBA00022676"/>
    </source>
</evidence>
<dbReference type="Proteomes" id="UP000002630">
    <property type="component" value="Unassembled WGS sequence"/>
</dbReference>
<accession>D7FJM3</accession>
<dbReference type="STRING" id="2880.D7FJM3"/>
<dbReference type="PROSITE" id="PS51659">
    <property type="entry name" value="GT23"/>
    <property type="match status" value="1"/>
</dbReference>
<evidence type="ECO:0000256" key="2">
    <source>
        <dbReference type="ARBA" id="ARBA00022679"/>
    </source>
</evidence>
<gene>
    <name evidence="4" type="ORF">Esi_0135_0016</name>
</gene>
<dbReference type="InterPro" id="IPR045573">
    <property type="entry name" value="Fut8_N_cat"/>
</dbReference>
<dbReference type="GO" id="GO:0046921">
    <property type="term" value="F:alpha-(1-&gt;6)-fucosyltransferase activity"/>
    <property type="evidence" value="ECO:0007669"/>
    <property type="project" value="TreeGrafter"/>
</dbReference>
<evidence type="ECO:0000259" key="3">
    <source>
        <dbReference type="PROSITE" id="PS51659"/>
    </source>
</evidence>
<dbReference type="InParanoid" id="D7FJM3"/>
<dbReference type="Pfam" id="PF19745">
    <property type="entry name" value="FUT8_N_cat"/>
    <property type="match status" value="1"/>
</dbReference>
<evidence type="ECO:0000313" key="4">
    <source>
        <dbReference type="EMBL" id="CBJ29125.1"/>
    </source>
</evidence>
<evidence type="ECO:0000313" key="5">
    <source>
        <dbReference type="Proteomes" id="UP000002630"/>
    </source>
</evidence>
<dbReference type="Gene3D" id="3.40.50.11350">
    <property type="match status" value="1"/>
</dbReference>
<keyword evidence="2" id="KW-0808">Transferase</keyword>
<organism evidence="4 5">
    <name type="scientific">Ectocarpus siliculosus</name>
    <name type="common">Brown alga</name>
    <name type="synonym">Conferva siliculosa</name>
    <dbReference type="NCBI Taxonomy" id="2880"/>
    <lineage>
        <taxon>Eukaryota</taxon>
        <taxon>Sar</taxon>
        <taxon>Stramenopiles</taxon>
        <taxon>Ochrophyta</taxon>
        <taxon>PX clade</taxon>
        <taxon>Phaeophyceae</taxon>
        <taxon>Ectocarpales</taxon>
        <taxon>Ectocarpaceae</taxon>
        <taxon>Ectocarpus</taxon>
    </lineage>
</organism>
<dbReference type="PANTHER" id="PTHR13132:SF29">
    <property type="entry name" value="ALPHA-(1,6)-FUCOSYLTRANSFERASE"/>
    <property type="match status" value="1"/>
</dbReference>
<proteinExistence type="predicted"/>
<dbReference type="PANTHER" id="PTHR13132">
    <property type="entry name" value="ALPHA- 1,6 -FUCOSYLTRANSFERASE"/>
    <property type="match status" value="1"/>
</dbReference>
<feature type="domain" description="GT23" evidence="3">
    <location>
        <begin position="1"/>
        <end position="227"/>
    </location>
</feature>
<reference evidence="4 5" key="1">
    <citation type="journal article" date="2010" name="Nature">
        <title>The Ectocarpus genome and the independent evolution of multicellularity in brown algae.</title>
        <authorList>
            <person name="Cock J.M."/>
            <person name="Sterck L."/>
            <person name="Rouze P."/>
            <person name="Scornet D."/>
            <person name="Allen A.E."/>
            <person name="Amoutzias G."/>
            <person name="Anthouard V."/>
            <person name="Artiguenave F."/>
            <person name="Aury J.M."/>
            <person name="Badger J.H."/>
            <person name="Beszteri B."/>
            <person name="Billiau K."/>
            <person name="Bonnet E."/>
            <person name="Bothwell J.H."/>
            <person name="Bowler C."/>
            <person name="Boyen C."/>
            <person name="Brownlee C."/>
            <person name="Carrano C.J."/>
            <person name="Charrier B."/>
            <person name="Cho G.Y."/>
            <person name="Coelho S.M."/>
            <person name="Collen J."/>
            <person name="Corre E."/>
            <person name="Da Silva C."/>
            <person name="Delage L."/>
            <person name="Delaroque N."/>
            <person name="Dittami S.M."/>
            <person name="Doulbeau S."/>
            <person name="Elias M."/>
            <person name="Farnham G."/>
            <person name="Gachon C.M."/>
            <person name="Gschloessl B."/>
            <person name="Heesch S."/>
            <person name="Jabbari K."/>
            <person name="Jubin C."/>
            <person name="Kawai H."/>
            <person name="Kimura K."/>
            <person name="Kloareg B."/>
            <person name="Kupper F.C."/>
            <person name="Lang D."/>
            <person name="Le Bail A."/>
            <person name="Leblanc C."/>
            <person name="Lerouge P."/>
            <person name="Lohr M."/>
            <person name="Lopez P.J."/>
            <person name="Martens C."/>
            <person name="Maumus F."/>
            <person name="Michel G."/>
            <person name="Miranda-Saavedra D."/>
            <person name="Morales J."/>
            <person name="Moreau H."/>
            <person name="Motomura T."/>
            <person name="Nagasato C."/>
            <person name="Napoli C.A."/>
            <person name="Nelson D.R."/>
            <person name="Nyvall-Collen P."/>
            <person name="Peters A.F."/>
            <person name="Pommier C."/>
            <person name="Potin P."/>
            <person name="Poulain J."/>
            <person name="Quesneville H."/>
            <person name="Read B."/>
            <person name="Rensing S.A."/>
            <person name="Ritter A."/>
            <person name="Rousvoal S."/>
            <person name="Samanta M."/>
            <person name="Samson G."/>
            <person name="Schroeder D.C."/>
            <person name="Segurens B."/>
            <person name="Strittmatter M."/>
            <person name="Tonon T."/>
            <person name="Tregear J.W."/>
            <person name="Valentin K."/>
            <person name="von Dassow P."/>
            <person name="Yamagishi T."/>
            <person name="Van de Peer Y."/>
            <person name="Wincker P."/>
        </authorList>
    </citation>
    <scope>NUCLEOTIDE SEQUENCE [LARGE SCALE GENOMIC DNA]</scope>
    <source>
        <strain evidence="5">Ec32 / CCAP1310/4</strain>
    </source>
</reference>
<dbReference type="eggNOG" id="KOG3705">
    <property type="taxonomic scope" value="Eukaryota"/>
</dbReference>
<name>D7FJM3_ECTSI</name>
<dbReference type="InterPro" id="IPR027350">
    <property type="entry name" value="GT23_dom"/>
</dbReference>
<protein>
    <submittedName>
        <fullName evidence="4">Alpha-(1,6)-fucosyltransferase, family GT23</fullName>
    </submittedName>
</protein>
<dbReference type="EMBL" id="FN649760">
    <property type="protein sequence ID" value="CBJ29125.1"/>
    <property type="molecule type" value="Genomic_DNA"/>
</dbReference>
<dbReference type="AlphaFoldDB" id="D7FJM3"/>